<evidence type="ECO:0000256" key="1">
    <source>
        <dbReference type="ARBA" id="ARBA00022500"/>
    </source>
</evidence>
<evidence type="ECO:0000256" key="2">
    <source>
        <dbReference type="ARBA" id="ARBA00029447"/>
    </source>
</evidence>
<dbReference type="RefSeq" id="WP_316413177.1">
    <property type="nucleotide sequence ID" value="NZ_AP027080.1"/>
</dbReference>
<keyword evidence="3" id="KW-0807">Transducer</keyword>
<proteinExistence type="inferred from homology"/>
<dbReference type="InterPro" id="IPR051310">
    <property type="entry name" value="MCP_chemotaxis"/>
</dbReference>
<evidence type="ECO:0000256" key="3">
    <source>
        <dbReference type="PROSITE-ProRule" id="PRU00284"/>
    </source>
</evidence>
<evidence type="ECO:0008006" key="9">
    <source>
        <dbReference type="Google" id="ProtNLM"/>
    </source>
</evidence>
<feature type="domain" description="HAMP" evidence="6">
    <location>
        <begin position="215"/>
        <end position="267"/>
    </location>
</feature>
<evidence type="ECO:0000313" key="7">
    <source>
        <dbReference type="EMBL" id="BDU74501.1"/>
    </source>
</evidence>
<dbReference type="PANTHER" id="PTHR43531">
    <property type="entry name" value="PROTEIN ICFG"/>
    <property type="match status" value="1"/>
</dbReference>
<evidence type="ECO:0000256" key="4">
    <source>
        <dbReference type="SAM" id="Phobius"/>
    </source>
</evidence>
<evidence type="ECO:0000259" key="6">
    <source>
        <dbReference type="PROSITE" id="PS50885"/>
    </source>
</evidence>
<accession>A0AA48GK43</accession>
<reference evidence="8" key="1">
    <citation type="journal article" date="2023" name="Int. J. Syst. Evol. Microbiol.">
        <title>Mesoterricola silvestris gen. nov., sp. nov., Mesoterricola sediminis sp. nov., Geothrix oryzae sp. nov., Geothrix edaphica sp. nov., Geothrix rubra sp. nov., and Geothrix limicola sp. nov., six novel members of Acidobacteriota isolated from soils.</title>
        <authorList>
            <person name="Itoh H."/>
            <person name="Sugisawa Y."/>
            <person name="Mise K."/>
            <person name="Xu Z."/>
            <person name="Kuniyasu M."/>
            <person name="Ushijima N."/>
            <person name="Kawano K."/>
            <person name="Kobayashi E."/>
            <person name="Shiratori Y."/>
            <person name="Masuda Y."/>
            <person name="Senoo K."/>
        </authorList>
    </citation>
    <scope>NUCLEOTIDE SEQUENCE [LARGE SCALE GENOMIC DNA]</scope>
    <source>
        <strain evidence="8">W79</strain>
    </source>
</reference>
<dbReference type="PROSITE" id="PS50885">
    <property type="entry name" value="HAMP"/>
    <property type="match status" value="1"/>
</dbReference>
<dbReference type="GO" id="GO:0007165">
    <property type="term" value="P:signal transduction"/>
    <property type="evidence" value="ECO:0007669"/>
    <property type="project" value="UniProtKB-KW"/>
</dbReference>
<comment type="similarity">
    <text evidence="2">Belongs to the methyl-accepting chemotaxis (MCP) protein family.</text>
</comment>
<dbReference type="Pfam" id="PF00015">
    <property type="entry name" value="MCPsignal"/>
    <property type="match status" value="1"/>
</dbReference>
<dbReference type="PRINTS" id="PR00260">
    <property type="entry name" value="CHEMTRNSDUCR"/>
</dbReference>
<protein>
    <recommendedName>
        <fullName evidence="9">Methyl-accepting chemotaxis protein</fullName>
    </recommendedName>
</protein>
<sequence>MGIIMRIFGRLRIRGKFAVLFAGQVLLLAAVALTGGLTINRVVTRLSVSGADLDKAKMLSSALNDVNTIRTVHVSLIAAAHDEAYQAKRGQRLKELEEKARVKLAALETVDWSPDEKALVTQGLASIRKYDAGFPGALARAKAAAKPDPALMEANVQDQRLGREGFEKTLAAIDARTREDIGHTSGFAGRMQLYLLAGTLVAILAGIAMTVIVGRQVGTAVQEIRTSLVAVGGGDLTRSTRVETRDEFAEIAESLDGLARGLRADIATLAGIAERVASGSTELSATTEQLNGATEEISKGAEHQRAAMDRSTSALNDVASSITEVRGTVHETDRFSQESLAMSARGLDCAKGSSQAMEAIEESSAKVGRITSVIADIARQTNLLSLNAAIEAAKAGAQGKGFAVVAEEIRKLAERSAAAAKEISQLIQESTDRVKDGAVSTAAVREILVAMEANIRSLSTGAARVASSVEEQTLACNEVVEAVSTTAQLTEQNASATVELASSLHETSRTIDDLARQAGDLHRLTGKFRLA</sequence>
<organism evidence="7 8">
    <name type="scientific">Mesoterricola silvestris</name>
    <dbReference type="NCBI Taxonomy" id="2927979"/>
    <lineage>
        <taxon>Bacteria</taxon>
        <taxon>Pseudomonadati</taxon>
        <taxon>Acidobacteriota</taxon>
        <taxon>Holophagae</taxon>
        <taxon>Holophagales</taxon>
        <taxon>Holophagaceae</taxon>
        <taxon>Mesoterricola</taxon>
    </lineage>
</organism>
<keyword evidence="4" id="KW-0472">Membrane</keyword>
<evidence type="ECO:0000313" key="8">
    <source>
        <dbReference type="Proteomes" id="UP001238179"/>
    </source>
</evidence>
<dbReference type="EMBL" id="AP027080">
    <property type="protein sequence ID" value="BDU74501.1"/>
    <property type="molecule type" value="Genomic_DNA"/>
</dbReference>
<dbReference type="AlphaFoldDB" id="A0AA48GK43"/>
<dbReference type="SUPFAM" id="SSF58104">
    <property type="entry name" value="Methyl-accepting chemotaxis protein (MCP) signaling domain"/>
    <property type="match status" value="1"/>
</dbReference>
<keyword evidence="1" id="KW-0145">Chemotaxis</keyword>
<dbReference type="Gene3D" id="1.10.287.950">
    <property type="entry name" value="Methyl-accepting chemotaxis protein"/>
    <property type="match status" value="1"/>
</dbReference>
<keyword evidence="8" id="KW-1185">Reference proteome</keyword>
<name>A0AA48GK43_9BACT</name>
<feature type="transmembrane region" description="Helical" evidence="4">
    <location>
        <begin position="193"/>
        <end position="213"/>
    </location>
</feature>
<dbReference type="Proteomes" id="UP001238179">
    <property type="component" value="Chromosome"/>
</dbReference>
<gene>
    <name evidence="7" type="ORF">METEAL_36750</name>
</gene>
<dbReference type="PROSITE" id="PS50111">
    <property type="entry name" value="CHEMOTAXIS_TRANSDUC_2"/>
    <property type="match status" value="1"/>
</dbReference>
<dbReference type="KEGG" id="msil:METEAL_36750"/>
<keyword evidence="4" id="KW-1133">Transmembrane helix</keyword>
<keyword evidence="4" id="KW-0812">Transmembrane</keyword>
<dbReference type="InterPro" id="IPR004090">
    <property type="entry name" value="Chemotax_Me-accpt_rcpt"/>
</dbReference>
<dbReference type="SMART" id="SM00283">
    <property type="entry name" value="MA"/>
    <property type="match status" value="1"/>
</dbReference>
<dbReference type="GO" id="GO:0005886">
    <property type="term" value="C:plasma membrane"/>
    <property type="evidence" value="ECO:0007669"/>
    <property type="project" value="TreeGrafter"/>
</dbReference>
<dbReference type="GO" id="GO:0004888">
    <property type="term" value="F:transmembrane signaling receptor activity"/>
    <property type="evidence" value="ECO:0007669"/>
    <property type="project" value="InterPro"/>
</dbReference>
<dbReference type="GO" id="GO:0006935">
    <property type="term" value="P:chemotaxis"/>
    <property type="evidence" value="ECO:0007669"/>
    <property type="project" value="UniProtKB-KW"/>
</dbReference>
<feature type="domain" description="Methyl-accepting transducer" evidence="5">
    <location>
        <begin position="279"/>
        <end position="501"/>
    </location>
</feature>
<evidence type="ECO:0000259" key="5">
    <source>
        <dbReference type="PROSITE" id="PS50111"/>
    </source>
</evidence>
<dbReference type="InterPro" id="IPR003660">
    <property type="entry name" value="HAMP_dom"/>
</dbReference>
<dbReference type="SMART" id="SM00304">
    <property type="entry name" value="HAMP"/>
    <property type="match status" value="2"/>
</dbReference>
<dbReference type="PANTHER" id="PTHR43531:SF11">
    <property type="entry name" value="METHYL-ACCEPTING CHEMOTAXIS PROTEIN 3"/>
    <property type="match status" value="1"/>
</dbReference>
<dbReference type="InterPro" id="IPR004089">
    <property type="entry name" value="MCPsignal_dom"/>
</dbReference>